<organism evidence="5 6">
    <name type="scientific">Madurella mycetomatis</name>
    <dbReference type="NCBI Taxonomy" id="100816"/>
    <lineage>
        <taxon>Eukaryota</taxon>
        <taxon>Fungi</taxon>
        <taxon>Dikarya</taxon>
        <taxon>Ascomycota</taxon>
        <taxon>Pezizomycotina</taxon>
        <taxon>Sordariomycetes</taxon>
        <taxon>Sordariomycetidae</taxon>
        <taxon>Sordariales</taxon>
        <taxon>Sordariales incertae sedis</taxon>
        <taxon>Madurella</taxon>
    </lineage>
</organism>
<reference evidence="5 6" key="1">
    <citation type="journal article" date="2016" name="Genome Announc.">
        <title>Genome Sequence of Madurella mycetomatis mm55, Isolated from a Human Mycetoma Case in Sudan.</title>
        <authorList>
            <person name="Smit S."/>
            <person name="Derks M.F."/>
            <person name="Bervoets S."/>
            <person name="Fahal A."/>
            <person name="van Leeuwen W."/>
            <person name="van Belkum A."/>
            <person name="van de Sande W.W."/>
        </authorList>
    </citation>
    <scope>NUCLEOTIDE SEQUENCE [LARGE SCALE GENOMIC DNA]</scope>
    <source>
        <strain evidence="6">mm55</strain>
    </source>
</reference>
<protein>
    <submittedName>
        <fullName evidence="5">Serine/threonine-protein phosphatase 6 regulatory ankyrin repeat subunit C</fullName>
    </submittedName>
</protein>
<dbReference type="VEuPathDB" id="FungiDB:MMYC01_206978"/>
<dbReference type="AlphaFoldDB" id="A0A175W2Z8"/>
<comment type="caution">
    <text evidence="5">The sequence shown here is derived from an EMBL/GenBank/DDBJ whole genome shotgun (WGS) entry which is preliminary data.</text>
</comment>
<dbReference type="Pfam" id="PF12796">
    <property type="entry name" value="Ank_2"/>
    <property type="match status" value="1"/>
</dbReference>
<evidence type="ECO:0000313" key="5">
    <source>
        <dbReference type="EMBL" id="KXX77829.1"/>
    </source>
</evidence>
<feature type="repeat" description="ANK" evidence="3">
    <location>
        <begin position="104"/>
        <end position="138"/>
    </location>
</feature>
<proteinExistence type="predicted"/>
<dbReference type="PANTHER" id="PTHR24124:SF14">
    <property type="entry name" value="CHROMOSOME UNDETERMINED SCAFFOLD_25, WHOLE GENOME SHOTGUN SEQUENCE"/>
    <property type="match status" value="1"/>
</dbReference>
<dbReference type="InterPro" id="IPR002110">
    <property type="entry name" value="Ankyrin_rpt"/>
</dbReference>
<feature type="region of interest" description="Disordered" evidence="4">
    <location>
        <begin position="357"/>
        <end position="376"/>
    </location>
</feature>
<feature type="repeat" description="ANK" evidence="3">
    <location>
        <begin position="40"/>
        <end position="72"/>
    </location>
</feature>
<dbReference type="Gene3D" id="1.25.40.20">
    <property type="entry name" value="Ankyrin repeat-containing domain"/>
    <property type="match status" value="2"/>
</dbReference>
<evidence type="ECO:0000313" key="6">
    <source>
        <dbReference type="Proteomes" id="UP000078237"/>
    </source>
</evidence>
<dbReference type="PROSITE" id="PS50297">
    <property type="entry name" value="ANK_REP_REGION"/>
    <property type="match status" value="3"/>
</dbReference>
<dbReference type="Pfam" id="PF00023">
    <property type="entry name" value="Ank"/>
    <property type="match status" value="2"/>
</dbReference>
<evidence type="ECO:0000256" key="1">
    <source>
        <dbReference type="ARBA" id="ARBA00022737"/>
    </source>
</evidence>
<dbReference type="SUPFAM" id="SSF48403">
    <property type="entry name" value="Ankyrin repeat"/>
    <property type="match status" value="1"/>
</dbReference>
<evidence type="ECO:0000256" key="2">
    <source>
        <dbReference type="ARBA" id="ARBA00023043"/>
    </source>
</evidence>
<dbReference type="GO" id="GO:0005634">
    <property type="term" value="C:nucleus"/>
    <property type="evidence" value="ECO:0007669"/>
    <property type="project" value="TreeGrafter"/>
</dbReference>
<sequence length="478" mass="53057">MHFQDSDGKTPLHQAVIEKNNEFVKSYLYAGAAVNTKDHVRNSPLHYAIIAGEIASVELLLKFGAEVDAKGQFGQSALHLAVSSVNMVNMLVKEGADPSSQDDRGNTPLHLALANLARTDRVTDALIEAGSDPNRENKTGTTPFLQLLDANIKLREYVPKFLECGASVTKAMVNGKTPLQIFLSRSPDEWVQSHNESYFVLKCLLSKGASIETPTSSGEPLVAYFFRNHYRKWFTNNELAGKLCELSSPGLVLANGNTLLHELCAYLKPESYCGPSTAVLLGVILQKGADPNHRNHAGETPLMVLFRSCDSKGGVEKATAMLLTHGAHVSRSVMLNAVKKFPSASSMLRSLTQAYLSRGQGRESRTPPETLEEQARNSGKRWWAEWEQVAEEVDWNKIKVFIEKSLGYEPPHVNRRAVMVVCAVLVEKYLRVREEAIPGQPTERDQMRKHVAEVLRECRARDIPVDMCCFDLLLEVCL</sequence>
<dbReference type="GO" id="GO:0010468">
    <property type="term" value="P:regulation of gene expression"/>
    <property type="evidence" value="ECO:0007669"/>
    <property type="project" value="TreeGrafter"/>
</dbReference>
<evidence type="ECO:0000256" key="3">
    <source>
        <dbReference type="PROSITE-ProRule" id="PRU00023"/>
    </source>
</evidence>
<dbReference type="PANTHER" id="PTHR24124">
    <property type="entry name" value="ANKYRIN REPEAT FAMILY A"/>
    <property type="match status" value="1"/>
</dbReference>
<keyword evidence="1" id="KW-0677">Repeat</keyword>
<dbReference type="SMART" id="SM00248">
    <property type="entry name" value="ANK"/>
    <property type="match status" value="7"/>
</dbReference>
<dbReference type="Proteomes" id="UP000078237">
    <property type="component" value="Unassembled WGS sequence"/>
</dbReference>
<evidence type="ECO:0000256" key="4">
    <source>
        <dbReference type="SAM" id="MobiDB-lite"/>
    </source>
</evidence>
<name>A0A175W2Z8_9PEZI</name>
<dbReference type="STRING" id="100816.A0A175W2Z8"/>
<feature type="repeat" description="ANK" evidence="3">
    <location>
        <begin position="7"/>
        <end position="39"/>
    </location>
</feature>
<gene>
    <name evidence="5" type="ORF">MMYC01_206978</name>
</gene>
<keyword evidence="6" id="KW-1185">Reference proteome</keyword>
<dbReference type="InterPro" id="IPR036770">
    <property type="entry name" value="Ankyrin_rpt-contain_sf"/>
</dbReference>
<dbReference type="OrthoDB" id="4590306at2759"/>
<dbReference type="EMBL" id="LCTW02000144">
    <property type="protein sequence ID" value="KXX77829.1"/>
    <property type="molecule type" value="Genomic_DNA"/>
</dbReference>
<keyword evidence="2 3" id="KW-0040">ANK repeat</keyword>
<accession>A0A175W2Z8</accession>
<dbReference type="PROSITE" id="PS50088">
    <property type="entry name" value="ANK_REPEAT"/>
    <property type="match status" value="3"/>
</dbReference>